<organism evidence="2 3">
    <name type="scientific">Aerophototrophica crusticola</name>
    <dbReference type="NCBI Taxonomy" id="1709002"/>
    <lineage>
        <taxon>Bacteria</taxon>
        <taxon>Pseudomonadati</taxon>
        <taxon>Pseudomonadota</taxon>
        <taxon>Alphaproteobacteria</taxon>
        <taxon>Rhodospirillales</taxon>
        <taxon>Rhodospirillaceae</taxon>
        <taxon>Aerophototrophica</taxon>
    </lineage>
</organism>
<proteinExistence type="predicted"/>
<dbReference type="InterPro" id="IPR036527">
    <property type="entry name" value="SCP2_sterol-bd_dom_sf"/>
</dbReference>
<gene>
    <name evidence="2" type="ORF">HHL28_09230</name>
</gene>
<dbReference type="KEGG" id="acru:HHL28_09230"/>
<sequence>MTLDEFEAALKANPANFAGLGGLVRFDFANDGQLFIDGRQEPPTVSRTAEGDPKTTLAIPLPELVKIYRGESNPMMAFTTGKLKVNGDMGLAMKLGNMLEE</sequence>
<accession>A0A858R779</accession>
<dbReference type="GO" id="GO:0005829">
    <property type="term" value="C:cytosol"/>
    <property type="evidence" value="ECO:0007669"/>
    <property type="project" value="TreeGrafter"/>
</dbReference>
<reference evidence="2" key="1">
    <citation type="submission" date="2020-04" db="EMBL/GenBank/DDBJ databases">
        <title>A desert anoxygenic phototrophic bacterium fixes CO2 using RubisCO under aerobic conditions.</title>
        <authorList>
            <person name="Tang K."/>
        </authorList>
    </citation>
    <scope>NUCLEOTIDE SEQUENCE [LARGE SCALE GENOMIC DNA]</scope>
    <source>
        <strain evidence="2">MIMtkB3</strain>
    </source>
</reference>
<evidence type="ECO:0000313" key="3">
    <source>
        <dbReference type="Proteomes" id="UP000501891"/>
    </source>
</evidence>
<evidence type="ECO:0000259" key="1">
    <source>
        <dbReference type="Pfam" id="PF02036"/>
    </source>
</evidence>
<dbReference type="EMBL" id="CP051775">
    <property type="protein sequence ID" value="QJE73247.1"/>
    <property type="molecule type" value="Genomic_DNA"/>
</dbReference>
<dbReference type="Proteomes" id="UP000501891">
    <property type="component" value="Chromosome"/>
</dbReference>
<keyword evidence="3" id="KW-1185">Reference proteome</keyword>
<dbReference type="PANTHER" id="PTHR10094:SF25">
    <property type="entry name" value="SCP2 STEROL-BINDING DOMAIN-CONTAINING PROTEIN 1"/>
    <property type="match status" value="1"/>
</dbReference>
<dbReference type="Pfam" id="PF02036">
    <property type="entry name" value="SCP2"/>
    <property type="match status" value="1"/>
</dbReference>
<evidence type="ECO:0000313" key="2">
    <source>
        <dbReference type="EMBL" id="QJE73247.1"/>
    </source>
</evidence>
<dbReference type="PANTHER" id="PTHR10094">
    <property type="entry name" value="STEROL CARRIER PROTEIN 2 SCP-2 FAMILY PROTEIN"/>
    <property type="match status" value="1"/>
</dbReference>
<dbReference type="SUPFAM" id="SSF55718">
    <property type="entry name" value="SCP-like"/>
    <property type="match status" value="1"/>
</dbReference>
<feature type="domain" description="SCP2" evidence="1">
    <location>
        <begin position="6"/>
        <end position="99"/>
    </location>
</feature>
<dbReference type="AlphaFoldDB" id="A0A858R779"/>
<dbReference type="Gene3D" id="3.30.1050.10">
    <property type="entry name" value="SCP2 sterol-binding domain"/>
    <property type="match status" value="1"/>
</dbReference>
<dbReference type="InterPro" id="IPR003033">
    <property type="entry name" value="SCP2_sterol-bd_dom"/>
</dbReference>
<name>A0A858R779_9PROT</name>
<protein>
    <submittedName>
        <fullName evidence="2">SCP2 sterol-binding domain-containing protein</fullName>
    </submittedName>
</protein>